<proteinExistence type="predicted"/>
<evidence type="ECO:0000256" key="1">
    <source>
        <dbReference type="SAM" id="Coils"/>
    </source>
</evidence>
<dbReference type="SUPFAM" id="SSF55785">
    <property type="entry name" value="PYP-like sensor domain (PAS domain)"/>
    <property type="match status" value="1"/>
</dbReference>
<dbReference type="RefSeq" id="WP_168514676.1">
    <property type="nucleotide sequence ID" value="NZ_JAAXLS010000006.1"/>
</dbReference>
<dbReference type="InterPro" id="IPR036388">
    <property type="entry name" value="WH-like_DNA-bd_sf"/>
</dbReference>
<dbReference type="Proteomes" id="UP000715441">
    <property type="component" value="Unassembled WGS sequence"/>
</dbReference>
<evidence type="ECO:0000259" key="2">
    <source>
        <dbReference type="PROSITE" id="PS50921"/>
    </source>
</evidence>
<dbReference type="EMBL" id="JAAXLS010000006">
    <property type="protein sequence ID" value="NKQ53589.1"/>
    <property type="molecule type" value="Genomic_DNA"/>
</dbReference>
<keyword evidence="1" id="KW-0175">Coiled coil</keyword>
<dbReference type="InterPro" id="IPR013656">
    <property type="entry name" value="PAS_4"/>
</dbReference>
<protein>
    <submittedName>
        <fullName evidence="3">ANTAR domain-containing protein</fullName>
    </submittedName>
</protein>
<dbReference type="Gene3D" id="3.30.450.20">
    <property type="entry name" value="PAS domain"/>
    <property type="match status" value="1"/>
</dbReference>
<sequence>MGEFFKSTDKNPAFQATISPYLILDLNLTIRAVNRAYLAVVERERADLLGRYFFDAFRPPPGHPDPGGRMLEDSLRRVLRRKRRHHMPIERFDLPSPAGDGTYVKRLWSSVNSPLRNGTGEMIGILHHTEDVTALEQFLGAESDEEPAVARMLAVAAARERMAAVDLREEAENLQRALQSRAAIEQAKGILMARHHCGPDEAFMRLRELSQTSNVKIRDLALSVISQAHVKALD</sequence>
<name>A0ABX1J3S6_9PSEU</name>
<gene>
    <name evidence="3" type="ORF">HFP15_11940</name>
</gene>
<dbReference type="InterPro" id="IPR035965">
    <property type="entry name" value="PAS-like_dom_sf"/>
</dbReference>
<dbReference type="Pfam" id="PF08448">
    <property type="entry name" value="PAS_4"/>
    <property type="match status" value="1"/>
</dbReference>
<dbReference type="Gene3D" id="1.10.10.10">
    <property type="entry name" value="Winged helix-like DNA-binding domain superfamily/Winged helix DNA-binding domain"/>
    <property type="match status" value="1"/>
</dbReference>
<feature type="coiled-coil region" evidence="1">
    <location>
        <begin position="157"/>
        <end position="188"/>
    </location>
</feature>
<organism evidence="3 4">
    <name type="scientific">Amycolatopsis acididurans</name>
    <dbReference type="NCBI Taxonomy" id="2724524"/>
    <lineage>
        <taxon>Bacteria</taxon>
        <taxon>Bacillati</taxon>
        <taxon>Actinomycetota</taxon>
        <taxon>Actinomycetes</taxon>
        <taxon>Pseudonocardiales</taxon>
        <taxon>Pseudonocardiaceae</taxon>
        <taxon>Amycolatopsis</taxon>
    </lineage>
</organism>
<feature type="domain" description="ANTAR" evidence="2">
    <location>
        <begin position="164"/>
        <end position="225"/>
    </location>
</feature>
<evidence type="ECO:0000313" key="4">
    <source>
        <dbReference type="Proteomes" id="UP000715441"/>
    </source>
</evidence>
<dbReference type="InterPro" id="IPR011006">
    <property type="entry name" value="CheY-like_superfamily"/>
</dbReference>
<keyword evidence="4" id="KW-1185">Reference proteome</keyword>
<comment type="caution">
    <text evidence="3">The sequence shown here is derived from an EMBL/GenBank/DDBJ whole genome shotgun (WGS) entry which is preliminary data.</text>
</comment>
<reference evidence="3 4" key="1">
    <citation type="submission" date="2020-04" db="EMBL/GenBank/DDBJ databases">
        <title>Novel species.</title>
        <authorList>
            <person name="Teo W.F.A."/>
            <person name="Lipun K."/>
            <person name="Srisuk N."/>
            <person name="Duangmal K."/>
        </authorList>
    </citation>
    <scope>NUCLEOTIDE SEQUENCE [LARGE SCALE GENOMIC DNA]</scope>
    <source>
        <strain evidence="3 4">K13G38</strain>
    </source>
</reference>
<dbReference type="InterPro" id="IPR005561">
    <property type="entry name" value="ANTAR"/>
</dbReference>
<dbReference type="Pfam" id="PF03861">
    <property type="entry name" value="ANTAR"/>
    <property type="match status" value="1"/>
</dbReference>
<dbReference type="SUPFAM" id="SSF52172">
    <property type="entry name" value="CheY-like"/>
    <property type="match status" value="1"/>
</dbReference>
<dbReference type="PROSITE" id="PS50921">
    <property type="entry name" value="ANTAR"/>
    <property type="match status" value="1"/>
</dbReference>
<evidence type="ECO:0000313" key="3">
    <source>
        <dbReference type="EMBL" id="NKQ53589.1"/>
    </source>
</evidence>
<dbReference type="SMART" id="SM01012">
    <property type="entry name" value="ANTAR"/>
    <property type="match status" value="1"/>
</dbReference>
<accession>A0ABX1J3S6</accession>